<dbReference type="GO" id="GO:0000724">
    <property type="term" value="P:double-strand break repair via homologous recombination"/>
    <property type="evidence" value="ECO:0007669"/>
    <property type="project" value="TreeGrafter"/>
</dbReference>
<dbReference type="PANTHER" id="PTHR45812">
    <property type="entry name" value="DNA POLYMERASE ZETA CATALYTIC SUBUNIT"/>
    <property type="match status" value="1"/>
</dbReference>
<sequence length="1526" mass="176810">MPLTEENFSNNSSLSSLDPNLIHLQLNNHDYYLTKPSALLDTNYSKSLPLNKFEHIPIIRVFGCLPSGHRVLCHIHGIFPYIYIPYDGKIESDSSTLRNQKCLHLHLLLESKLHDVPIQSDYTFNGNLKYIADVSLVKAIPFYGYHIGWSVFYKISLLNPSYVNKLSDMLRNGTILNKEIETFESNIPYLLQFVTDFNLFGCDWIKLTECYFRSPILNQILDIDNLMLNSQLKQFLTKFCQRSDTTNNGNTNILPRSSFQRIGNSLLEIDILPQFIQNRKELQFKELHHSFIEYLNNNIDTSNSVHYITSTKQMVKDLMEQRQTFELDTYKKPTGVNRNSSDAYPKWQRTKENQSMYNKARKSTAFHFGNRRSTFDNFIQSSKIFENIQKIEESVSNLWPVRPDISKISLYNIGKETPPNDSNIIVQGHDIVDPSINNNETNYEIGSNIGRNDIFDYKAVTQTKNILSPSLDLSTLYPEEVGAFPKYSLDISLTQTMTKKRKKCLQFLNNIRSPISNSLVSENICFKKLRNIPKPRNFPILNGGNCFIYKESKITYQSILDDLENLGYPRINFKDPFFSNPLDRRNKLFVYAGKRFEINSLHLSDRIPIEFQENSVILETKIQQKLFSTWRYVTQPPTYKEIASFYNTLPMSTKPVKKKKFSSQIDMTMSDKSASEDSFNKKSTTLQNHLTHLSLEIHVNTRADKYPDPVLDEVVMIFWILDDETYPFDLDMEHQGIMVVNKDIHNKKFINKVESAASPITVAFYETEFEMFDALTDLILLFDPDILSGYEIHKSSWGYIIDRCTQIHKFNIVNEISRVNNKYQNKIKDAWGYTHTSRFLITGRYMLNIWRIMRASFNLTQYSIENISQHVLKLRLPHFSYSFLTSLWSSDSTITQLKTVISYWMKRTELNILLIEKDDFIERTTEFSRLLGIDFNSVFYRGSQYKVESILLRLCKLESFLMNSPSKQDVKRQKPLECVPLVMEPQSAFYKSPLIILDFQSLYPSIMIAYNYCYSTMIGRVDTLNLKSNEIGTTQIPLRENLLELLKNDITISPNGIVFVKESVRKSTLAKMLTEILDLRVMVKKTISELPPTKKTLKKQLNNKQLALKLLANVVYGFTSASFSGRMPCSDLADAIVQTGRETLEHAIDMIEQNPEWGAKVVYGDTDSLFVYLPGKSKKDAFRIGNEISIKVSENNPKPIFLKFEKVYFPSILLSKKRYVGYSYENISQTKAVFDSKGIETVRRDSHPAQQKIVEKSLKILFDTSDLTLVKDYVQQQFSKLYEGKVSIQEFCFAKEVKLGSYKSDSTAPAGALVAKKQMEKDHRTEPQYKERIPYLIVKGKSGEILRNRSVSPKDFFSGTDLSLDADYYIDKTLIPPLSRLFNIMGINVEEWKFDLKRSISKQGLCTIKDNKKVGNSQFCSNCGNRFIILEDSLLCQMCLEKKKDTSVNILRTQISREQEFNNILTVCRTCTYKYTKNANLEGHYISRNCESYDCPVYYSRIKIKGYLTDENSSRKYHSLKFLDEW</sequence>
<accession>A0AAN8A7V3</accession>
<feature type="domain" description="DNA-directed DNA polymerase family B exonuclease" evidence="17">
    <location>
        <begin position="654"/>
        <end position="867"/>
    </location>
</feature>
<dbReference type="Proteomes" id="UP001306508">
    <property type="component" value="Unassembled WGS sequence"/>
</dbReference>
<evidence type="ECO:0000259" key="18">
    <source>
        <dbReference type="Pfam" id="PF14260"/>
    </source>
</evidence>
<keyword evidence="12" id="KW-0234">DNA repair</keyword>
<dbReference type="InterPro" id="IPR006133">
    <property type="entry name" value="DNA-dir_DNA_pol_B_exonuc"/>
</dbReference>
<comment type="cofactor">
    <cofactor evidence="1 15">
        <name>[4Fe-4S] cluster</name>
        <dbReference type="ChEBI" id="CHEBI:49883"/>
    </cofactor>
</comment>
<dbReference type="InterPro" id="IPR030559">
    <property type="entry name" value="PolZ_Rev3"/>
</dbReference>
<comment type="caution">
    <text evidence="21">The sequence shown here is derived from an EMBL/GenBank/DDBJ whole genome shotgun (WGS) entry which is preliminary data.</text>
</comment>
<evidence type="ECO:0000256" key="14">
    <source>
        <dbReference type="ARBA" id="ARBA00049244"/>
    </source>
</evidence>
<feature type="domain" description="DNA polymerase delta/zeta catalytic subunit N-terminal" evidence="19">
    <location>
        <begin position="77"/>
        <end position="164"/>
    </location>
</feature>
<feature type="domain" description="C4-type zinc-finger of DNA polymerase delta" evidence="18">
    <location>
        <begin position="1420"/>
        <end position="1501"/>
    </location>
</feature>
<feature type="domain" description="DNA-directed DNA polymerase family B multifunctional" evidence="16">
    <location>
        <begin position="933"/>
        <end position="1383"/>
    </location>
</feature>
<keyword evidence="4 15" id="KW-0808">Transferase</keyword>
<dbReference type="InterPro" id="IPR036397">
    <property type="entry name" value="RNaseH_sf"/>
</dbReference>
<dbReference type="SMART" id="SM00486">
    <property type="entry name" value="POLBc"/>
    <property type="match status" value="1"/>
</dbReference>
<evidence type="ECO:0000313" key="21">
    <source>
        <dbReference type="EMBL" id="KAK5778545.1"/>
    </source>
</evidence>
<evidence type="ECO:0000259" key="17">
    <source>
        <dbReference type="Pfam" id="PF03104"/>
    </source>
</evidence>
<dbReference type="Gene3D" id="1.10.287.690">
    <property type="entry name" value="Helix hairpin bin"/>
    <property type="match status" value="1"/>
</dbReference>
<dbReference type="InterPro" id="IPR006134">
    <property type="entry name" value="DNA-dir_DNA_pol_B_multi_dom"/>
</dbReference>
<comment type="subcellular location">
    <subcellularLocation>
        <location evidence="2 15">Nucleus</location>
    </subcellularLocation>
</comment>
<dbReference type="Gene3D" id="3.30.420.10">
    <property type="entry name" value="Ribonuclease H-like superfamily/Ribonuclease H"/>
    <property type="match status" value="1"/>
</dbReference>
<evidence type="ECO:0000256" key="6">
    <source>
        <dbReference type="ARBA" id="ARBA00022723"/>
    </source>
</evidence>
<evidence type="ECO:0000256" key="13">
    <source>
        <dbReference type="ARBA" id="ARBA00023242"/>
    </source>
</evidence>
<keyword evidence="15" id="KW-0235">DNA replication</keyword>
<reference evidence="22" key="1">
    <citation type="submission" date="2023-07" db="EMBL/GenBank/DDBJ databases">
        <title>A draft genome of Kazachstania heterogenica Y-27499.</title>
        <authorList>
            <person name="Donic C."/>
            <person name="Kralova J.S."/>
            <person name="Fidel L."/>
            <person name="Ben-Dor S."/>
            <person name="Jung S."/>
        </authorList>
    </citation>
    <scope>NUCLEOTIDE SEQUENCE [LARGE SCALE GENOMIC DNA]</scope>
    <source>
        <strain evidence="22">Y27499</strain>
    </source>
</reference>
<keyword evidence="15" id="KW-0004">4Fe-4S</keyword>
<dbReference type="GO" id="GO:0000166">
    <property type="term" value="F:nucleotide binding"/>
    <property type="evidence" value="ECO:0007669"/>
    <property type="project" value="InterPro"/>
</dbReference>
<evidence type="ECO:0000256" key="3">
    <source>
        <dbReference type="ARBA" id="ARBA00005755"/>
    </source>
</evidence>
<dbReference type="InterPro" id="IPR023211">
    <property type="entry name" value="DNA_pol_palm_dom_sf"/>
</dbReference>
<keyword evidence="8 15" id="KW-0862">Zinc</keyword>
<keyword evidence="15" id="KW-0238">DNA-binding</keyword>
<dbReference type="CDD" id="cd05778">
    <property type="entry name" value="DNA_polB_zeta_exo"/>
    <property type="match status" value="1"/>
</dbReference>
<proteinExistence type="inferred from homology"/>
<dbReference type="Pfam" id="PF24065">
    <property type="entry name" value="REV3_N"/>
    <property type="match status" value="1"/>
</dbReference>
<evidence type="ECO:0000256" key="11">
    <source>
        <dbReference type="ARBA" id="ARBA00023014"/>
    </source>
</evidence>
<dbReference type="SUPFAM" id="SSF53098">
    <property type="entry name" value="Ribonuclease H-like"/>
    <property type="match status" value="1"/>
</dbReference>
<dbReference type="Pfam" id="PF14260">
    <property type="entry name" value="zf-C4pol"/>
    <property type="match status" value="1"/>
</dbReference>
<dbReference type="SUPFAM" id="SSF56672">
    <property type="entry name" value="DNA/RNA polymerases"/>
    <property type="match status" value="1"/>
</dbReference>
<evidence type="ECO:0000256" key="2">
    <source>
        <dbReference type="ARBA" id="ARBA00004123"/>
    </source>
</evidence>
<keyword evidence="13 15" id="KW-0539">Nucleus</keyword>
<evidence type="ECO:0000256" key="9">
    <source>
        <dbReference type="ARBA" id="ARBA00022932"/>
    </source>
</evidence>
<evidence type="ECO:0000256" key="12">
    <source>
        <dbReference type="ARBA" id="ARBA00023204"/>
    </source>
</evidence>
<dbReference type="GO" id="GO:0005634">
    <property type="term" value="C:nucleus"/>
    <property type="evidence" value="ECO:0007669"/>
    <property type="project" value="UniProtKB-SubCell"/>
</dbReference>
<keyword evidence="5 15" id="KW-0548">Nucleotidyltransferase</keyword>
<organism evidence="21 22">
    <name type="scientific">Arxiozyma heterogenica</name>
    <dbReference type="NCBI Taxonomy" id="278026"/>
    <lineage>
        <taxon>Eukaryota</taxon>
        <taxon>Fungi</taxon>
        <taxon>Dikarya</taxon>
        <taxon>Ascomycota</taxon>
        <taxon>Saccharomycotina</taxon>
        <taxon>Saccharomycetes</taxon>
        <taxon>Saccharomycetales</taxon>
        <taxon>Saccharomycetaceae</taxon>
        <taxon>Arxiozyma</taxon>
    </lineage>
</organism>
<protein>
    <recommendedName>
        <fullName evidence="15">DNA polymerase</fullName>
        <ecNumber evidence="15">2.7.7.7</ecNumber>
    </recommendedName>
</protein>
<evidence type="ECO:0000256" key="1">
    <source>
        <dbReference type="ARBA" id="ARBA00001966"/>
    </source>
</evidence>
<dbReference type="Pfam" id="PF00136">
    <property type="entry name" value="DNA_pol_B"/>
    <property type="match status" value="1"/>
</dbReference>
<dbReference type="Gene3D" id="3.30.342.10">
    <property type="entry name" value="DNA Polymerase, chain B, domain 1"/>
    <property type="match status" value="1"/>
</dbReference>
<keyword evidence="10 15" id="KW-0408">Iron</keyword>
<keyword evidence="15" id="KW-0863">Zinc-finger</keyword>
<dbReference type="GO" id="GO:0051539">
    <property type="term" value="F:4 iron, 4 sulfur cluster binding"/>
    <property type="evidence" value="ECO:0007669"/>
    <property type="project" value="UniProtKB-KW"/>
</dbReference>
<keyword evidence="11 15" id="KW-0411">Iron-sulfur</keyword>
<dbReference type="GO" id="GO:0016035">
    <property type="term" value="C:zeta DNA polymerase complex"/>
    <property type="evidence" value="ECO:0007669"/>
    <property type="project" value="InterPro"/>
</dbReference>
<dbReference type="PANTHER" id="PTHR45812:SF1">
    <property type="entry name" value="DNA POLYMERASE ZETA CATALYTIC SUBUNIT"/>
    <property type="match status" value="1"/>
</dbReference>
<keyword evidence="6 15" id="KW-0479">Metal-binding</keyword>
<dbReference type="InterPro" id="IPR056447">
    <property type="entry name" value="REV3_N"/>
</dbReference>
<evidence type="ECO:0000259" key="20">
    <source>
        <dbReference type="Pfam" id="PF24065"/>
    </source>
</evidence>
<keyword evidence="7" id="KW-0227">DNA damage</keyword>
<evidence type="ECO:0000256" key="7">
    <source>
        <dbReference type="ARBA" id="ARBA00022763"/>
    </source>
</evidence>
<dbReference type="Pfam" id="PF24055">
    <property type="entry name" value="POL3_N"/>
    <property type="match status" value="1"/>
</dbReference>
<gene>
    <name evidence="21" type="ORF">RI543_004213</name>
</gene>
<dbReference type="EMBL" id="JAWIZZ010000053">
    <property type="protein sequence ID" value="KAK5778545.1"/>
    <property type="molecule type" value="Genomic_DNA"/>
</dbReference>
<dbReference type="Pfam" id="PF03104">
    <property type="entry name" value="DNA_pol_B_exo1"/>
    <property type="match status" value="1"/>
</dbReference>
<evidence type="ECO:0000256" key="8">
    <source>
        <dbReference type="ARBA" id="ARBA00022833"/>
    </source>
</evidence>
<dbReference type="InterPro" id="IPR012337">
    <property type="entry name" value="RNaseH-like_sf"/>
</dbReference>
<dbReference type="InterPro" id="IPR042087">
    <property type="entry name" value="DNA_pol_B_thumb"/>
</dbReference>
<dbReference type="GO" id="GO:0006260">
    <property type="term" value="P:DNA replication"/>
    <property type="evidence" value="ECO:0007669"/>
    <property type="project" value="UniProtKB-KW"/>
</dbReference>
<evidence type="ECO:0000256" key="10">
    <source>
        <dbReference type="ARBA" id="ARBA00023004"/>
    </source>
</evidence>
<dbReference type="InterPro" id="IPR006172">
    <property type="entry name" value="DNA-dir_DNA_pol_B"/>
</dbReference>
<keyword evidence="9 15" id="KW-0239">DNA-directed DNA polymerase</keyword>
<comment type="catalytic activity">
    <reaction evidence="14 15">
        <text>DNA(n) + a 2'-deoxyribonucleoside 5'-triphosphate = DNA(n+1) + diphosphate</text>
        <dbReference type="Rhea" id="RHEA:22508"/>
        <dbReference type="Rhea" id="RHEA-COMP:17339"/>
        <dbReference type="Rhea" id="RHEA-COMP:17340"/>
        <dbReference type="ChEBI" id="CHEBI:33019"/>
        <dbReference type="ChEBI" id="CHEBI:61560"/>
        <dbReference type="ChEBI" id="CHEBI:173112"/>
        <dbReference type="EC" id="2.7.7.7"/>
    </reaction>
</comment>
<dbReference type="Gene3D" id="3.90.1600.10">
    <property type="entry name" value="Palm domain of DNA polymerase"/>
    <property type="match status" value="1"/>
</dbReference>
<comment type="similarity">
    <text evidence="3 15">Belongs to the DNA polymerase type-B family.</text>
</comment>
<evidence type="ECO:0000256" key="4">
    <source>
        <dbReference type="ARBA" id="ARBA00022679"/>
    </source>
</evidence>
<dbReference type="CDD" id="cd05534">
    <property type="entry name" value="POLBc_zeta"/>
    <property type="match status" value="1"/>
</dbReference>
<dbReference type="GO" id="GO:0008270">
    <property type="term" value="F:zinc ion binding"/>
    <property type="evidence" value="ECO:0007669"/>
    <property type="project" value="UniProtKB-KW"/>
</dbReference>
<feature type="domain" description="DNA polymerase zeta catalytic subunit N-terminal" evidence="20">
    <location>
        <begin position="25"/>
        <end position="76"/>
    </location>
</feature>
<dbReference type="GO" id="GO:0042276">
    <property type="term" value="P:error-prone translesion synthesis"/>
    <property type="evidence" value="ECO:0007669"/>
    <property type="project" value="TreeGrafter"/>
</dbReference>
<dbReference type="EC" id="2.7.7.7" evidence="15"/>
<evidence type="ECO:0000259" key="16">
    <source>
        <dbReference type="Pfam" id="PF00136"/>
    </source>
</evidence>
<dbReference type="InterPro" id="IPR043502">
    <property type="entry name" value="DNA/RNA_pol_sf"/>
</dbReference>
<dbReference type="FunFam" id="1.10.132.60:FF:000007">
    <property type="entry name" value="DNA polymerase"/>
    <property type="match status" value="1"/>
</dbReference>
<dbReference type="GO" id="GO:0003887">
    <property type="term" value="F:DNA-directed DNA polymerase activity"/>
    <property type="evidence" value="ECO:0007669"/>
    <property type="project" value="UniProtKB-KW"/>
</dbReference>
<dbReference type="InterPro" id="IPR017964">
    <property type="entry name" value="DNA-dir_DNA_pol_B_CS"/>
</dbReference>
<dbReference type="GO" id="GO:0003677">
    <property type="term" value="F:DNA binding"/>
    <property type="evidence" value="ECO:0007669"/>
    <property type="project" value="UniProtKB-KW"/>
</dbReference>
<keyword evidence="22" id="KW-1185">Reference proteome</keyword>
<dbReference type="InterPro" id="IPR025687">
    <property type="entry name" value="Znf-C4pol"/>
</dbReference>
<dbReference type="PRINTS" id="PR00106">
    <property type="entry name" value="DNAPOLB"/>
</dbReference>
<evidence type="ECO:0000313" key="22">
    <source>
        <dbReference type="Proteomes" id="UP001306508"/>
    </source>
</evidence>
<evidence type="ECO:0000256" key="15">
    <source>
        <dbReference type="RuleBase" id="RU000442"/>
    </source>
</evidence>
<dbReference type="InterPro" id="IPR056435">
    <property type="entry name" value="DPOD/Z_N"/>
</dbReference>
<dbReference type="Gene3D" id="1.10.132.60">
    <property type="entry name" value="DNA polymerase family B, C-terminal domain"/>
    <property type="match status" value="1"/>
</dbReference>
<name>A0AAN8A7V3_9SACH</name>
<dbReference type="PROSITE" id="PS00116">
    <property type="entry name" value="DNA_POLYMERASE_B"/>
    <property type="match status" value="1"/>
</dbReference>
<evidence type="ECO:0000259" key="19">
    <source>
        <dbReference type="Pfam" id="PF24055"/>
    </source>
</evidence>
<evidence type="ECO:0000256" key="5">
    <source>
        <dbReference type="ARBA" id="ARBA00022695"/>
    </source>
</evidence>